<evidence type="ECO:0000313" key="9">
    <source>
        <dbReference type="WBParaSite" id="EEL_0000170701-mRNA-1"/>
    </source>
</evidence>
<comment type="subcellular location">
    <subcellularLocation>
        <location evidence="1">Membrane</location>
    </subcellularLocation>
</comment>
<sequence>MLALSYHIIVLFLILPLSCQEKNKTYKADIRDENHKVTKYVAVTFFTILLIYGITSNTVMAIILCQKKNNQYSREFILIVSQLIISNFMNYIPQVTVVLPEIIQTTNSSYANKAIWINQISSTFYPFAIFAVLHFSFLLTLNRFVALTLPQYSSFFNSGKLYFLIVFVWFSVS</sequence>
<evidence type="ECO:0000256" key="5">
    <source>
        <dbReference type="SAM" id="Phobius"/>
    </source>
</evidence>
<feature type="transmembrane region" description="Helical" evidence="5">
    <location>
        <begin position="123"/>
        <end position="142"/>
    </location>
</feature>
<evidence type="ECO:0000256" key="1">
    <source>
        <dbReference type="ARBA" id="ARBA00004370"/>
    </source>
</evidence>
<dbReference type="AlphaFoldDB" id="A0A0R3RJP8"/>
<name>A0A0R3RJP8_9BILA</name>
<evidence type="ECO:0000256" key="3">
    <source>
        <dbReference type="ARBA" id="ARBA00022989"/>
    </source>
</evidence>
<dbReference type="Gene3D" id="1.20.1070.10">
    <property type="entry name" value="Rhodopsin 7-helix transmembrane proteins"/>
    <property type="match status" value="1"/>
</dbReference>
<dbReference type="Proteomes" id="UP000050640">
    <property type="component" value="Unplaced"/>
</dbReference>
<dbReference type="InterPro" id="IPR017452">
    <property type="entry name" value="GPCR_Rhodpsn_7TM"/>
</dbReference>
<protein>
    <submittedName>
        <fullName evidence="9">G_PROTEIN_RECEP_F1_2 domain-containing protein</fullName>
    </submittedName>
</protein>
<feature type="transmembrane region" description="Helical" evidence="5">
    <location>
        <begin position="76"/>
        <end position="103"/>
    </location>
</feature>
<feature type="transmembrane region" description="Helical" evidence="5">
    <location>
        <begin position="43"/>
        <end position="64"/>
    </location>
</feature>
<evidence type="ECO:0000259" key="7">
    <source>
        <dbReference type="PROSITE" id="PS50262"/>
    </source>
</evidence>
<evidence type="ECO:0000256" key="2">
    <source>
        <dbReference type="ARBA" id="ARBA00022692"/>
    </source>
</evidence>
<evidence type="ECO:0000256" key="4">
    <source>
        <dbReference type="ARBA" id="ARBA00023136"/>
    </source>
</evidence>
<evidence type="ECO:0000313" key="8">
    <source>
        <dbReference type="Proteomes" id="UP000050640"/>
    </source>
</evidence>
<keyword evidence="6" id="KW-0732">Signal</keyword>
<organism evidence="8 9">
    <name type="scientific">Elaeophora elaphi</name>
    <dbReference type="NCBI Taxonomy" id="1147741"/>
    <lineage>
        <taxon>Eukaryota</taxon>
        <taxon>Metazoa</taxon>
        <taxon>Ecdysozoa</taxon>
        <taxon>Nematoda</taxon>
        <taxon>Chromadorea</taxon>
        <taxon>Rhabditida</taxon>
        <taxon>Spirurina</taxon>
        <taxon>Spiruromorpha</taxon>
        <taxon>Filarioidea</taxon>
        <taxon>Onchocercidae</taxon>
        <taxon>Elaeophora</taxon>
    </lineage>
</organism>
<accession>A0A0R3RJP8</accession>
<proteinExistence type="predicted"/>
<feature type="chain" id="PRO_5006447572" evidence="6">
    <location>
        <begin position="20"/>
        <end position="173"/>
    </location>
</feature>
<evidence type="ECO:0000256" key="6">
    <source>
        <dbReference type="SAM" id="SignalP"/>
    </source>
</evidence>
<feature type="domain" description="G-protein coupled receptors family 1 profile" evidence="7">
    <location>
        <begin position="56"/>
        <end position="173"/>
    </location>
</feature>
<reference evidence="9" key="1">
    <citation type="submission" date="2017-02" db="UniProtKB">
        <authorList>
            <consortium name="WormBaseParasite"/>
        </authorList>
    </citation>
    <scope>IDENTIFICATION</scope>
</reference>
<keyword evidence="2 5" id="KW-0812">Transmembrane</keyword>
<keyword evidence="4 5" id="KW-0472">Membrane</keyword>
<keyword evidence="8" id="KW-1185">Reference proteome</keyword>
<dbReference type="PANTHER" id="PTHR22718:SF25">
    <property type="entry name" value="G-PROTEIN COUPLED RECEPTORS FAMILY 1 PROFILE DOMAIN-CONTAINING PROTEIN"/>
    <property type="match status" value="1"/>
</dbReference>
<feature type="transmembrane region" description="Helical" evidence="5">
    <location>
        <begin position="154"/>
        <end position="172"/>
    </location>
</feature>
<dbReference type="PROSITE" id="PS50262">
    <property type="entry name" value="G_PROTEIN_RECEP_F1_2"/>
    <property type="match status" value="1"/>
</dbReference>
<keyword evidence="3 5" id="KW-1133">Transmembrane helix</keyword>
<dbReference type="GO" id="GO:0016020">
    <property type="term" value="C:membrane"/>
    <property type="evidence" value="ECO:0007669"/>
    <property type="project" value="UniProtKB-SubCell"/>
</dbReference>
<dbReference type="WBParaSite" id="EEL_0000170701-mRNA-1">
    <property type="protein sequence ID" value="EEL_0000170701-mRNA-1"/>
    <property type="gene ID" value="EEL_0000170701"/>
</dbReference>
<feature type="signal peptide" evidence="6">
    <location>
        <begin position="1"/>
        <end position="19"/>
    </location>
</feature>
<dbReference type="PANTHER" id="PTHR22718">
    <property type="entry name" value="SERPENTINE RECEPTOR, CLASS X"/>
    <property type="match status" value="1"/>
</dbReference>